<gene>
    <name evidence="4" type="ORF">PLOB_00003627</name>
</gene>
<comment type="cofactor">
    <cofactor evidence="1">
        <name>a divalent metal cation</name>
        <dbReference type="ChEBI" id="CHEBI:60240"/>
    </cofactor>
</comment>
<comment type="caution">
    <text evidence="4">The sequence shown here is derived from an EMBL/GenBank/DDBJ whole genome shotgun (WGS) entry which is preliminary data.</text>
</comment>
<sequence length="284" mass="32780">FRRNYDDIITVLTYGDSSTSSDSSDEDLLDEIFVSSMFPDYKVDYPRTNIDDLNESQCVAMFRFQKCDMYRLLEALQIPECYICSQRTFVTGMEALMILLRRLTYPNRWCDLQAMFGRSESELSLIFHKSVQAPNGLIAHLFGPILEGKRHDAFMLGVSGLADKLRRFQKPNGEPYVIYGDPTYGLTRNIPAPYRGVRLTDDQQEFNSQMSKVRTCVEWEFGKICQLFAFLDIKKNLKLLLQPIGEYYLVAVILVNCHTCFYGSQTAAYFDLDPPMLETYLSNH</sequence>
<name>A0ABN8QD15_9CNID</name>
<evidence type="ECO:0000256" key="2">
    <source>
        <dbReference type="ARBA" id="ARBA00022723"/>
    </source>
</evidence>
<accession>A0ABN8QD15</accession>
<feature type="domain" description="DDE Tnp4" evidence="3">
    <location>
        <begin position="133"/>
        <end position="256"/>
    </location>
</feature>
<protein>
    <recommendedName>
        <fullName evidence="3">DDE Tnp4 domain-containing protein</fullName>
    </recommendedName>
</protein>
<dbReference type="PANTHER" id="PTHR34615">
    <property type="entry name" value="PX DOMAIN-CONTAINING PROTEIN"/>
    <property type="match status" value="1"/>
</dbReference>
<organism evidence="4 5">
    <name type="scientific">Porites lobata</name>
    <dbReference type="NCBI Taxonomy" id="104759"/>
    <lineage>
        <taxon>Eukaryota</taxon>
        <taxon>Metazoa</taxon>
        <taxon>Cnidaria</taxon>
        <taxon>Anthozoa</taxon>
        <taxon>Hexacorallia</taxon>
        <taxon>Scleractinia</taxon>
        <taxon>Fungiina</taxon>
        <taxon>Poritidae</taxon>
        <taxon>Porites</taxon>
    </lineage>
</organism>
<proteinExistence type="predicted"/>
<reference evidence="4 5" key="1">
    <citation type="submission" date="2022-05" db="EMBL/GenBank/DDBJ databases">
        <authorList>
            <consortium name="Genoscope - CEA"/>
            <person name="William W."/>
        </authorList>
    </citation>
    <scope>NUCLEOTIDE SEQUENCE [LARGE SCALE GENOMIC DNA]</scope>
</reference>
<evidence type="ECO:0000256" key="1">
    <source>
        <dbReference type="ARBA" id="ARBA00001968"/>
    </source>
</evidence>
<dbReference type="PANTHER" id="PTHR34615:SF1">
    <property type="entry name" value="PX DOMAIN-CONTAINING PROTEIN"/>
    <property type="match status" value="1"/>
</dbReference>
<keyword evidence="5" id="KW-1185">Reference proteome</keyword>
<dbReference type="Proteomes" id="UP001159405">
    <property type="component" value="Unassembled WGS sequence"/>
</dbReference>
<feature type="non-terminal residue" evidence="4">
    <location>
        <position position="1"/>
    </location>
</feature>
<dbReference type="EMBL" id="CALNXK010000113">
    <property type="protein sequence ID" value="CAH3159336.1"/>
    <property type="molecule type" value="Genomic_DNA"/>
</dbReference>
<evidence type="ECO:0000313" key="5">
    <source>
        <dbReference type="Proteomes" id="UP001159405"/>
    </source>
</evidence>
<keyword evidence="2" id="KW-0479">Metal-binding</keyword>
<evidence type="ECO:0000313" key="4">
    <source>
        <dbReference type="EMBL" id="CAH3159336.1"/>
    </source>
</evidence>
<dbReference type="Pfam" id="PF13359">
    <property type="entry name" value="DDE_Tnp_4"/>
    <property type="match status" value="1"/>
</dbReference>
<dbReference type="InterPro" id="IPR027806">
    <property type="entry name" value="HARBI1_dom"/>
</dbReference>
<evidence type="ECO:0000259" key="3">
    <source>
        <dbReference type="Pfam" id="PF13359"/>
    </source>
</evidence>